<dbReference type="Pfam" id="PF02371">
    <property type="entry name" value="Transposase_20"/>
    <property type="match status" value="1"/>
</dbReference>
<keyword evidence="3" id="KW-1185">Reference proteome</keyword>
<dbReference type="InterPro" id="IPR047650">
    <property type="entry name" value="Transpos_IS110"/>
</dbReference>
<sequence length="160" mass="17892">MKVLLEKEMHSIEVKPEALLMQWQPQQVKNISSVKAIGKRATAMLIIFTQGFRYTHNYRQLISFAGLSPRQYSSGTSIIGKSKICKKGGKPMRDVLYMCAMSAIKTNTACKALYERLRAKGKSGKLSLIAVCNKLLKQVFAVVKNNTLYQPNYCSAKPAN</sequence>
<dbReference type="PANTHER" id="PTHR33055:SF3">
    <property type="entry name" value="PUTATIVE TRANSPOSASE FOR IS117-RELATED"/>
    <property type="match status" value="1"/>
</dbReference>
<dbReference type="PANTHER" id="PTHR33055">
    <property type="entry name" value="TRANSPOSASE FOR INSERTION SEQUENCE ELEMENT IS1111A"/>
    <property type="match status" value="1"/>
</dbReference>
<evidence type="ECO:0000259" key="1">
    <source>
        <dbReference type="Pfam" id="PF02371"/>
    </source>
</evidence>
<name>A0A4U3L3V7_9BACT</name>
<dbReference type="GO" id="GO:0006313">
    <property type="term" value="P:DNA transposition"/>
    <property type="evidence" value="ECO:0007669"/>
    <property type="project" value="InterPro"/>
</dbReference>
<dbReference type="EMBL" id="SZQL01000006">
    <property type="protein sequence ID" value="TKK68994.1"/>
    <property type="molecule type" value="Genomic_DNA"/>
</dbReference>
<dbReference type="Proteomes" id="UP000305848">
    <property type="component" value="Unassembled WGS sequence"/>
</dbReference>
<comment type="caution">
    <text evidence="2">The sequence shown here is derived from an EMBL/GenBank/DDBJ whole genome shotgun (WGS) entry which is preliminary data.</text>
</comment>
<feature type="domain" description="Transposase IS116/IS110/IS902 C-terminal" evidence="1">
    <location>
        <begin position="29"/>
        <end position="115"/>
    </location>
</feature>
<organism evidence="2 3">
    <name type="scientific">Ilyomonas limi</name>
    <dbReference type="NCBI Taxonomy" id="2575867"/>
    <lineage>
        <taxon>Bacteria</taxon>
        <taxon>Pseudomonadati</taxon>
        <taxon>Bacteroidota</taxon>
        <taxon>Chitinophagia</taxon>
        <taxon>Chitinophagales</taxon>
        <taxon>Chitinophagaceae</taxon>
        <taxon>Ilyomonas</taxon>
    </lineage>
</organism>
<dbReference type="RefSeq" id="WP_137261613.1">
    <property type="nucleotide sequence ID" value="NZ_SZQL01000006.1"/>
</dbReference>
<dbReference type="InterPro" id="IPR003346">
    <property type="entry name" value="Transposase_20"/>
</dbReference>
<dbReference type="AlphaFoldDB" id="A0A4U3L3V7"/>
<reference evidence="2 3" key="1">
    <citation type="submission" date="2019-05" db="EMBL/GenBank/DDBJ databases">
        <title>Panacibacter sp. strain 17mud1-8 Genome sequencing and assembly.</title>
        <authorList>
            <person name="Chhetri G."/>
        </authorList>
    </citation>
    <scope>NUCLEOTIDE SEQUENCE [LARGE SCALE GENOMIC DNA]</scope>
    <source>
        <strain evidence="2 3">17mud1-8</strain>
    </source>
</reference>
<accession>A0A4U3L3V7</accession>
<dbReference type="OrthoDB" id="662105at2"/>
<evidence type="ECO:0000313" key="2">
    <source>
        <dbReference type="EMBL" id="TKK68994.1"/>
    </source>
</evidence>
<evidence type="ECO:0000313" key="3">
    <source>
        <dbReference type="Proteomes" id="UP000305848"/>
    </source>
</evidence>
<gene>
    <name evidence="2" type="ORF">FC093_09895</name>
</gene>
<protein>
    <submittedName>
        <fullName evidence="2">IS110 family transposase</fullName>
    </submittedName>
</protein>
<dbReference type="GO" id="GO:0003677">
    <property type="term" value="F:DNA binding"/>
    <property type="evidence" value="ECO:0007669"/>
    <property type="project" value="InterPro"/>
</dbReference>
<dbReference type="GO" id="GO:0004803">
    <property type="term" value="F:transposase activity"/>
    <property type="evidence" value="ECO:0007669"/>
    <property type="project" value="InterPro"/>
</dbReference>
<proteinExistence type="predicted"/>